<sequence length="109" mass="11559">MTQARECHLKHCRALQAKGGWDRKAAALDELADAAMHCAEAHCVPLGVGPAGDTSDKTQVYTFAMWCRSAHKKVAMDGAVGSTPSGEPGRTKLAKALAMVDERHAELSA</sequence>
<gene>
    <name evidence="1" type="ORF">FPAR1323_LOCUS7607</name>
</gene>
<protein>
    <submittedName>
        <fullName evidence="1">Uncharacterized protein</fullName>
    </submittedName>
</protein>
<proteinExistence type="predicted"/>
<organism evidence="1">
    <name type="scientific">Florenciella parvula</name>
    <dbReference type="NCBI Taxonomy" id="236787"/>
    <lineage>
        <taxon>Eukaryota</taxon>
        <taxon>Sar</taxon>
        <taxon>Stramenopiles</taxon>
        <taxon>Ochrophyta</taxon>
        <taxon>Dictyochophyceae</taxon>
        <taxon>Florenciellales</taxon>
        <taxon>Florenciella</taxon>
    </lineage>
</organism>
<reference evidence="1" key="1">
    <citation type="submission" date="2021-01" db="EMBL/GenBank/DDBJ databases">
        <authorList>
            <person name="Corre E."/>
            <person name="Pelletier E."/>
            <person name="Niang G."/>
            <person name="Scheremetjew M."/>
            <person name="Finn R."/>
            <person name="Kale V."/>
            <person name="Holt S."/>
            <person name="Cochrane G."/>
            <person name="Meng A."/>
            <person name="Brown T."/>
            <person name="Cohen L."/>
        </authorList>
    </citation>
    <scope>NUCLEOTIDE SEQUENCE</scope>
    <source>
        <strain evidence="1">RCC1693</strain>
    </source>
</reference>
<dbReference type="AlphaFoldDB" id="A0A7S2C0L6"/>
<evidence type="ECO:0000313" key="1">
    <source>
        <dbReference type="EMBL" id="CAD9411752.1"/>
    </source>
</evidence>
<name>A0A7S2C0L6_9STRA</name>
<accession>A0A7S2C0L6</accession>
<dbReference type="EMBL" id="HBGT01014174">
    <property type="protein sequence ID" value="CAD9411752.1"/>
    <property type="molecule type" value="Transcribed_RNA"/>
</dbReference>